<evidence type="ECO:0000313" key="6">
    <source>
        <dbReference type="EMBL" id="RRQ21559.1"/>
    </source>
</evidence>
<dbReference type="Proteomes" id="UP000287798">
    <property type="component" value="Unassembled WGS sequence"/>
</dbReference>
<dbReference type="SUPFAM" id="SSF46689">
    <property type="entry name" value="Homeodomain-like"/>
    <property type="match status" value="1"/>
</dbReference>
<evidence type="ECO:0000256" key="1">
    <source>
        <dbReference type="ARBA" id="ARBA00023015"/>
    </source>
</evidence>
<dbReference type="InterPro" id="IPR009057">
    <property type="entry name" value="Homeodomain-like_sf"/>
</dbReference>
<dbReference type="PANTHER" id="PTHR30055">
    <property type="entry name" value="HTH-TYPE TRANSCRIPTIONAL REGULATOR RUTR"/>
    <property type="match status" value="1"/>
</dbReference>
<accession>A0A426QIH7</accession>
<evidence type="ECO:0000256" key="2">
    <source>
        <dbReference type="ARBA" id="ARBA00023125"/>
    </source>
</evidence>
<dbReference type="PANTHER" id="PTHR30055:SF234">
    <property type="entry name" value="HTH-TYPE TRANSCRIPTIONAL REGULATOR BETI"/>
    <property type="match status" value="1"/>
</dbReference>
<sequence>MLDSIPDSTAGPRDRVLAAALELFAHRGYFSTSVPDIVRASGVSTGSVYHHFGDKEGIARTLYDSVIERMEQALEAIRERHPDTASRCRSMIELLFDIAEHDPDLMSFMLHARHREFLPAITPVCSSRPFQLMRGVVAEGMRRGEVRRMDETVAAVSVFGGALRLIQMRLDGALDRPLNDFLDDTWDCAWRAIASDAA</sequence>
<dbReference type="Pfam" id="PF00440">
    <property type="entry name" value="TetR_N"/>
    <property type="match status" value="1"/>
</dbReference>
<evidence type="ECO:0000259" key="5">
    <source>
        <dbReference type="PROSITE" id="PS50977"/>
    </source>
</evidence>
<keyword evidence="7" id="KW-1185">Reference proteome</keyword>
<dbReference type="AlphaFoldDB" id="A0A426QIH7"/>
<keyword evidence="1" id="KW-0805">Transcription regulation</keyword>
<dbReference type="GO" id="GO:0000976">
    <property type="term" value="F:transcription cis-regulatory region binding"/>
    <property type="evidence" value="ECO:0007669"/>
    <property type="project" value="TreeGrafter"/>
</dbReference>
<dbReference type="RefSeq" id="WP_125180903.1">
    <property type="nucleotide sequence ID" value="NZ_QZMU01000001.1"/>
</dbReference>
<evidence type="ECO:0000256" key="4">
    <source>
        <dbReference type="PROSITE-ProRule" id="PRU00335"/>
    </source>
</evidence>
<comment type="caution">
    <text evidence="6">The sequence shown here is derived from an EMBL/GenBank/DDBJ whole genome shotgun (WGS) entry which is preliminary data.</text>
</comment>
<dbReference type="Gene3D" id="1.10.357.10">
    <property type="entry name" value="Tetracycline Repressor, domain 2"/>
    <property type="match status" value="1"/>
</dbReference>
<dbReference type="OrthoDB" id="5816932at2"/>
<protein>
    <submittedName>
        <fullName evidence="6">TetR/AcrR family transcriptional regulator</fullName>
    </submittedName>
</protein>
<dbReference type="EMBL" id="QZMU01000001">
    <property type="protein sequence ID" value="RRQ21559.1"/>
    <property type="molecule type" value="Genomic_DNA"/>
</dbReference>
<keyword evidence="2 4" id="KW-0238">DNA-binding</keyword>
<dbReference type="PRINTS" id="PR00455">
    <property type="entry name" value="HTHTETR"/>
</dbReference>
<dbReference type="InterPro" id="IPR023772">
    <property type="entry name" value="DNA-bd_HTH_TetR-type_CS"/>
</dbReference>
<feature type="domain" description="HTH tetR-type" evidence="5">
    <location>
        <begin position="10"/>
        <end position="70"/>
    </location>
</feature>
<dbReference type="PROSITE" id="PS01081">
    <property type="entry name" value="HTH_TETR_1"/>
    <property type="match status" value="1"/>
</dbReference>
<dbReference type="SUPFAM" id="SSF48498">
    <property type="entry name" value="Tetracyclin repressor-like, C-terminal domain"/>
    <property type="match status" value="1"/>
</dbReference>
<name>A0A426QIH7_9GAMM</name>
<dbReference type="PROSITE" id="PS50977">
    <property type="entry name" value="HTH_TETR_2"/>
    <property type="match status" value="1"/>
</dbReference>
<keyword evidence="3" id="KW-0804">Transcription</keyword>
<reference evidence="6 7" key="1">
    <citation type="journal article" date="2010" name="Int. J. Syst. Evol. Microbiol.">
        <title>Thiohalobacter thiocyanaticus gen. nov., sp. nov., a moderately halophilic, sulfur-oxidizing gammaproteobacterium from hypersaline lakes, that utilizes thiocyanate.</title>
        <authorList>
            <person name="Sorokin D.Y."/>
            <person name="Kovaleva O.L."/>
            <person name="Tourova T.P."/>
            <person name="Muyzer G."/>
        </authorList>
    </citation>
    <scope>NUCLEOTIDE SEQUENCE [LARGE SCALE GENOMIC DNA]</scope>
    <source>
        <strain evidence="6 7">Hrh1</strain>
    </source>
</reference>
<feature type="DNA-binding region" description="H-T-H motif" evidence="4">
    <location>
        <begin position="33"/>
        <end position="52"/>
    </location>
</feature>
<evidence type="ECO:0000313" key="7">
    <source>
        <dbReference type="Proteomes" id="UP000287798"/>
    </source>
</evidence>
<dbReference type="InterPro" id="IPR001647">
    <property type="entry name" value="HTH_TetR"/>
</dbReference>
<dbReference type="InterPro" id="IPR036271">
    <property type="entry name" value="Tet_transcr_reg_TetR-rel_C_sf"/>
</dbReference>
<proteinExistence type="predicted"/>
<dbReference type="InterPro" id="IPR050109">
    <property type="entry name" value="HTH-type_TetR-like_transc_reg"/>
</dbReference>
<gene>
    <name evidence="6" type="ORF">D6C00_06145</name>
</gene>
<dbReference type="GO" id="GO:0003700">
    <property type="term" value="F:DNA-binding transcription factor activity"/>
    <property type="evidence" value="ECO:0007669"/>
    <property type="project" value="TreeGrafter"/>
</dbReference>
<organism evidence="6 7">
    <name type="scientific">Thiohalobacter thiocyanaticus</name>
    <dbReference type="NCBI Taxonomy" id="585455"/>
    <lineage>
        <taxon>Bacteria</taxon>
        <taxon>Pseudomonadati</taxon>
        <taxon>Pseudomonadota</taxon>
        <taxon>Gammaproteobacteria</taxon>
        <taxon>Thiohalobacterales</taxon>
        <taxon>Thiohalobacteraceae</taxon>
        <taxon>Thiohalobacter</taxon>
    </lineage>
</organism>
<evidence type="ECO:0000256" key="3">
    <source>
        <dbReference type="ARBA" id="ARBA00023163"/>
    </source>
</evidence>